<dbReference type="AlphaFoldDB" id="A0A7C2J092"/>
<dbReference type="Pfam" id="PF10648">
    <property type="entry name" value="Gmad2"/>
    <property type="match status" value="1"/>
</dbReference>
<sequence>MTRERFVKGWRFLSGRKVSRDQVRLRQEKAWILAKKNGARGNRALNPVFGPAGILWFKGAKGEGGSLTGRRLIGFLTLAVLVTALVCGCRVVQRPGPVEPRAPEPKPPVEAPKPPEKMSVAVYYLKMTANDTYLVREVHEVPRTLGVAEAALQELITGTPKTPGAFKVLPPKTRIRGISIGEGLATVDFSREVLEANVGAAGEALGIQSIVNTLTEFPAIKRVAFRVEGRLDEAAMQWWGHVGLYDQPFERDLYKVYEPAIWVYRPQPGQKVSSPLHVTGSARVFEATVQARLLTEGGSVLARGFGTATAGAPERGDFEIRLEFSSPAADKGWLEVFWISPKDGSELDKVRLPVRFK</sequence>
<gene>
    <name evidence="2" type="ORF">ENQ34_03340</name>
</gene>
<dbReference type="EMBL" id="DSMU01000211">
    <property type="protein sequence ID" value="HEL65701.1"/>
    <property type="molecule type" value="Genomic_DNA"/>
</dbReference>
<comment type="caution">
    <text evidence="2">The sequence shown here is derived from an EMBL/GenBank/DDBJ whole genome shotgun (WGS) entry which is preliminary data.</text>
</comment>
<reference evidence="2" key="1">
    <citation type="journal article" date="2020" name="mSystems">
        <title>Genome- and Community-Level Interaction Insights into Carbon Utilization and Element Cycling Functions of Hydrothermarchaeota in Hydrothermal Sediment.</title>
        <authorList>
            <person name="Zhou Z."/>
            <person name="Liu Y."/>
            <person name="Xu W."/>
            <person name="Pan J."/>
            <person name="Luo Z.H."/>
            <person name="Li M."/>
        </authorList>
    </citation>
    <scope>NUCLEOTIDE SEQUENCE [LARGE SCALE GENOMIC DNA]</scope>
    <source>
        <strain evidence="2">SpSt-300</strain>
    </source>
</reference>
<dbReference type="Pfam" id="PF10646">
    <property type="entry name" value="Germane"/>
    <property type="match status" value="1"/>
</dbReference>
<proteinExistence type="predicted"/>
<protein>
    <submittedName>
        <fullName evidence="2">Spore gernimation protein</fullName>
    </submittedName>
</protein>
<organism evidence="2">
    <name type="scientific">Ammonifex degensii</name>
    <dbReference type="NCBI Taxonomy" id="42838"/>
    <lineage>
        <taxon>Bacteria</taxon>
        <taxon>Bacillati</taxon>
        <taxon>Bacillota</taxon>
        <taxon>Clostridia</taxon>
        <taxon>Thermoanaerobacterales</taxon>
        <taxon>Thermoanaerobacteraceae</taxon>
        <taxon>Ammonifex</taxon>
    </lineage>
</organism>
<dbReference type="InterPro" id="IPR019606">
    <property type="entry name" value="GerMN"/>
</dbReference>
<accession>A0A7C2J092</accession>
<dbReference type="SMART" id="SM00909">
    <property type="entry name" value="Germane"/>
    <property type="match status" value="1"/>
</dbReference>
<dbReference type="InterPro" id="IPR018911">
    <property type="entry name" value="Gmad2_Ig-like_dom"/>
</dbReference>
<name>A0A7C2J092_9THEO</name>
<feature type="domain" description="GerMN" evidence="1">
    <location>
        <begin position="148"/>
        <end position="236"/>
    </location>
</feature>
<evidence type="ECO:0000313" key="2">
    <source>
        <dbReference type="EMBL" id="HEL65701.1"/>
    </source>
</evidence>
<evidence type="ECO:0000259" key="1">
    <source>
        <dbReference type="SMART" id="SM00909"/>
    </source>
</evidence>